<dbReference type="HOGENOM" id="CLU_489695_0_0_2"/>
<dbReference type="KEGG" id="nev:NTE_01427"/>
<gene>
    <name evidence="4" type="ORF">NTE_01427</name>
</gene>
<reference evidence="4 5" key="1">
    <citation type="journal article" date="2014" name="PLoS ONE">
        <title>Genome Sequence of Candidatus Nitrososphaera evergladensis from Group I.1b Enriched from Everglades Soil Reveals Novel Genomic Features of the Ammonia-Oxidizing Archaea.</title>
        <authorList>
            <person name="Zhalnina K.V."/>
            <person name="Dias R."/>
            <person name="Leonard M.T."/>
            <person name="Dorr de Quadros P."/>
            <person name="Camargo F.A."/>
            <person name="Drew J.C."/>
            <person name="Farmerie W.G."/>
            <person name="Daroub S.H."/>
            <person name="Triplett E.W."/>
        </authorList>
    </citation>
    <scope>NUCLEOTIDE SEQUENCE [LARGE SCALE GENOMIC DNA]</scope>
    <source>
        <strain evidence="4 5">SR1</strain>
    </source>
</reference>
<proteinExistence type="inferred from homology"/>
<dbReference type="STRING" id="1459636.NTE_01427"/>
<feature type="domain" description="Transcription regulator TrmB N-terminal" evidence="2">
    <location>
        <begin position="24"/>
        <end position="91"/>
    </location>
</feature>
<dbReference type="SUPFAM" id="SSF56024">
    <property type="entry name" value="Phospholipase D/nuclease"/>
    <property type="match status" value="1"/>
</dbReference>
<dbReference type="PANTHER" id="PTHR34293:SF1">
    <property type="entry name" value="HTH-TYPE TRANSCRIPTIONAL REGULATOR TRMBL2"/>
    <property type="match status" value="1"/>
</dbReference>
<evidence type="ECO:0000313" key="5">
    <source>
        <dbReference type="Proteomes" id="UP000028194"/>
    </source>
</evidence>
<name>A0A075MPK4_9ARCH</name>
<sequence>MYEQLYINPRPFTAVTEDPLVADLKAFGLEEMEAQAYVRLARLGKARASSLSSALKINRTTTYRILERLKQAGIVETSMSRPVSFIAVEPKKALQLLIDRRKDELRAAEGRYSSILEQFTKFYVPSEEAIGAKFNILQGNEEIHRAVTRLAKDASKKMSMITSVRDLGKMYYSGAYEAIAAAAARGVKVEILTEVTDLQALDIVAKHDGFAEVRHRAESKMRMVLKDEEEALITVAAGGAEEEVALWTYSQSFASAMQSIATNEFHSGIELGAIATALKTGKPAESFRIITDEKEYTSNMMALLTSAKSELYIGFNLHPTFSTPAVLEVLKSLASRGVKVRVLSAPSSEEADIVRKLHGTIDFRISAFQTDVQVMIADGKEMLFSNAARAQGSKRPDINIRTNLAGMVSFMHNIVADIWLDSREYTLELETLQQSILLNRCAGAVRAMMQDHGIEIVLGNKILGKSGVLHKFDIISPSTKAEGGGGRIAVSFLAYSDPESTGTRLMESKIKLLDCEPIDLVIGMLQASNQGGENDGPVAKLARAVGLHIVQAGDPDRLAELVFHEIERRY</sequence>
<dbReference type="eggNOG" id="arCOG02037">
    <property type="taxonomic scope" value="Archaea"/>
</dbReference>
<dbReference type="Proteomes" id="UP000028194">
    <property type="component" value="Chromosome"/>
</dbReference>
<feature type="domain" description="Transcription regulator TrmB C-terminal" evidence="3">
    <location>
        <begin position="288"/>
        <end position="390"/>
    </location>
</feature>
<accession>A0A075MPK4</accession>
<dbReference type="InterPro" id="IPR021586">
    <property type="entry name" value="Tscrpt_reg_TrmB_C"/>
</dbReference>
<dbReference type="Gene3D" id="3.30.870.10">
    <property type="entry name" value="Endonuclease Chain A"/>
    <property type="match status" value="1"/>
</dbReference>
<evidence type="ECO:0000313" key="4">
    <source>
        <dbReference type="EMBL" id="AIF83491.1"/>
    </source>
</evidence>
<dbReference type="PANTHER" id="PTHR34293">
    <property type="entry name" value="HTH-TYPE TRANSCRIPTIONAL REGULATOR TRMBL2"/>
    <property type="match status" value="1"/>
</dbReference>
<dbReference type="InterPro" id="IPR002831">
    <property type="entry name" value="Tscrpt_reg_TrmB_N"/>
</dbReference>
<dbReference type="AlphaFoldDB" id="A0A075MPK4"/>
<dbReference type="InterPro" id="IPR051797">
    <property type="entry name" value="TrmB-like"/>
</dbReference>
<keyword evidence="5" id="KW-1185">Reference proteome</keyword>
<dbReference type="InterPro" id="IPR036388">
    <property type="entry name" value="WH-like_DNA-bd_sf"/>
</dbReference>
<comment type="similarity">
    <text evidence="1">Belongs to the transcriptional regulator TrmB family.</text>
</comment>
<dbReference type="InterPro" id="IPR036390">
    <property type="entry name" value="WH_DNA-bd_sf"/>
</dbReference>
<evidence type="ECO:0000259" key="3">
    <source>
        <dbReference type="Pfam" id="PF11495"/>
    </source>
</evidence>
<dbReference type="EMBL" id="CP007174">
    <property type="protein sequence ID" value="AIF83491.1"/>
    <property type="molecule type" value="Genomic_DNA"/>
</dbReference>
<protein>
    <submittedName>
        <fullName evidence="4">Putative transcriptional regulator</fullName>
    </submittedName>
</protein>
<dbReference type="SUPFAM" id="SSF46785">
    <property type="entry name" value="Winged helix' DNA-binding domain"/>
    <property type="match status" value="1"/>
</dbReference>
<dbReference type="Pfam" id="PF11495">
    <property type="entry name" value="Regulator_TrmB"/>
    <property type="match status" value="1"/>
</dbReference>
<dbReference type="Pfam" id="PF01978">
    <property type="entry name" value="TrmB"/>
    <property type="match status" value="1"/>
</dbReference>
<evidence type="ECO:0000259" key="2">
    <source>
        <dbReference type="Pfam" id="PF01978"/>
    </source>
</evidence>
<dbReference type="Gene3D" id="1.10.10.10">
    <property type="entry name" value="Winged helix-like DNA-binding domain superfamily/Winged helix DNA-binding domain"/>
    <property type="match status" value="1"/>
</dbReference>
<evidence type="ECO:0000256" key="1">
    <source>
        <dbReference type="ARBA" id="ARBA00007287"/>
    </source>
</evidence>
<organism evidence="4 5">
    <name type="scientific">Candidatus Nitrososphaera evergladensis SR1</name>
    <dbReference type="NCBI Taxonomy" id="1459636"/>
    <lineage>
        <taxon>Archaea</taxon>
        <taxon>Nitrososphaerota</taxon>
        <taxon>Nitrososphaeria</taxon>
        <taxon>Nitrososphaerales</taxon>
        <taxon>Nitrososphaeraceae</taxon>
        <taxon>Nitrososphaera</taxon>
    </lineage>
</organism>